<keyword evidence="4 7" id="KW-0812">Transmembrane</keyword>
<dbReference type="PROSITE" id="PS50928">
    <property type="entry name" value="ABC_TM1"/>
    <property type="match status" value="1"/>
</dbReference>
<feature type="transmembrane region" description="Helical" evidence="7">
    <location>
        <begin position="169"/>
        <end position="188"/>
    </location>
</feature>
<accession>A0ABU0ZPT6</accession>
<comment type="caution">
    <text evidence="9">The sequence shown here is derived from an EMBL/GenBank/DDBJ whole genome shotgun (WGS) entry which is preliminary data.</text>
</comment>
<dbReference type="EMBL" id="JAVHUY010000037">
    <property type="protein sequence ID" value="MDQ7909059.1"/>
    <property type="molecule type" value="Genomic_DNA"/>
</dbReference>
<dbReference type="Pfam" id="PF00528">
    <property type="entry name" value="BPD_transp_1"/>
    <property type="match status" value="1"/>
</dbReference>
<dbReference type="InterPro" id="IPR000515">
    <property type="entry name" value="MetI-like"/>
</dbReference>
<evidence type="ECO:0000259" key="8">
    <source>
        <dbReference type="PROSITE" id="PS50928"/>
    </source>
</evidence>
<keyword evidence="6 7" id="KW-0472">Membrane</keyword>
<feature type="transmembrane region" description="Helical" evidence="7">
    <location>
        <begin position="271"/>
        <end position="297"/>
    </location>
</feature>
<dbReference type="InterPro" id="IPR035906">
    <property type="entry name" value="MetI-like_sf"/>
</dbReference>
<protein>
    <submittedName>
        <fullName evidence="9">ABC transporter permease</fullName>
    </submittedName>
</protein>
<feature type="transmembrane region" description="Helical" evidence="7">
    <location>
        <begin position="144"/>
        <end position="163"/>
    </location>
</feature>
<keyword evidence="5 7" id="KW-1133">Transmembrane helix</keyword>
<evidence type="ECO:0000313" key="10">
    <source>
        <dbReference type="Proteomes" id="UP001230908"/>
    </source>
</evidence>
<gene>
    <name evidence="9" type="ORF">RB614_31510</name>
</gene>
<proteinExistence type="inferred from homology"/>
<evidence type="ECO:0000256" key="5">
    <source>
        <dbReference type="ARBA" id="ARBA00022989"/>
    </source>
</evidence>
<sequence>MTRYTLSRLLQGLVAMWVIVTIVFFLARLGGDAAALLAPPDATPEQIAAIRLSYGFDQPLHLQYVDYLRGIVTLDFGQSVSYRQPVVDLVIPAMVNTARLALAAFVIALVLGVTFGAIAGVRAGTRYDQAVRGLSVLGQSVPPFWLGMLLVLLFSINLGWLPAFGSEGFTSLILPACALAAFPLASIARLTRSSVLEIVARDQTLFERSKGVGPATLMSHILRNASLPVVTLAGIQLGAMFSGTIVVENLFAWPGVGQLAIQGIQARDFALIQGIVVVNTFVFVALLFVVDLSYGWLDPRVRAVKSAVKSKVGANVEAAA</sequence>
<comment type="similarity">
    <text evidence="7">Belongs to the binding-protein-dependent transport system permease family.</text>
</comment>
<dbReference type="RefSeq" id="WP_308716321.1">
    <property type="nucleotide sequence ID" value="NZ_JAVHUY010000037.1"/>
</dbReference>
<dbReference type="Proteomes" id="UP001230908">
    <property type="component" value="Unassembled WGS sequence"/>
</dbReference>
<reference evidence="9 10" key="1">
    <citation type="submission" date="2023-08" db="EMBL/GenBank/DDBJ databases">
        <title>Phytohabitans sansha sp. nov., isolated from marine sediment.</title>
        <authorList>
            <person name="Zhao Y."/>
            <person name="Yi K."/>
        </authorList>
    </citation>
    <scope>NUCLEOTIDE SEQUENCE [LARGE SCALE GENOMIC DNA]</scope>
    <source>
        <strain evidence="9 10">ZYX-F-186</strain>
    </source>
</reference>
<evidence type="ECO:0000256" key="6">
    <source>
        <dbReference type="ARBA" id="ARBA00023136"/>
    </source>
</evidence>
<name>A0ABU0ZPT6_9ACTN</name>
<evidence type="ECO:0000256" key="3">
    <source>
        <dbReference type="ARBA" id="ARBA00022475"/>
    </source>
</evidence>
<evidence type="ECO:0000313" key="9">
    <source>
        <dbReference type="EMBL" id="MDQ7909059.1"/>
    </source>
</evidence>
<feature type="transmembrane region" description="Helical" evidence="7">
    <location>
        <begin position="12"/>
        <end position="31"/>
    </location>
</feature>
<organism evidence="9 10">
    <name type="scientific">Phytohabitans maris</name>
    <dbReference type="NCBI Taxonomy" id="3071409"/>
    <lineage>
        <taxon>Bacteria</taxon>
        <taxon>Bacillati</taxon>
        <taxon>Actinomycetota</taxon>
        <taxon>Actinomycetes</taxon>
        <taxon>Micromonosporales</taxon>
        <taxon>Micromonosporaceae</taxon>
    </lineage>
</organism>
<comment type="subcellular location">
    <subcellularLocation>
        <location evidence="1 7">Cell membrane</location>
        <topology evidence="1 7">Multi-pass membrane protein</topology>
    </subcellularLocation>
</comment>
<dbReference type="PANTHER" id="PTHR43163:SF6">
    <property type="entry name" value="DIPEPTIDE TRANSPORT SYSTEM PERMEASE PROTEIN DPPB-RELATED"/>
    <property type="match status" value="1"/>
</dbReference>
<dbReference type="Pfam" id="PF19300">
    <property type="entry name" value="BPD_transp_1_N"/>
    <property type="match status" value="1"/>
</dbReference>
<keyword evidence="2 7" id="KW-0813">Transport</keyword>
<evidence type="ECO:0000256" key="7">
    <source>
        <dbReference type="RuleBase" id="RU363032"/>
    </source>
</evidence>
<evidence type="ECO:0000256" key="2">
    <source>
        <dbReference type="ARBA" id="ARBA00022448"/>
    </source>
</evidence>
<dbReference type="PANTHER" id="PTHR43163">
    <property type="entry name" value="DIPEPTIDE TRANSPORT SYSTEM PERMEASE PROTEIN DPPB-RELATED"/>
    <property type="match status" value="1"/>
</dbReference>
<dbReference type="Gene3D" id="1.10.3720.10">
    <property type="entry name" value="MetI-like"/>
    <property type="match status" value="1"/>
</dbReference>
<keyword evidence="3" id="KW-1003">Cell membrane</keyword>
<keyword evidence="10" id="KW-1185">Reference proteome</keyword>
<dbReference type="InterPro" id="IPR045621">
    <property type="entry name" value="BPD_transp_1_N"/>
</dbReference>
<dbReference type="CDD" id="cd06261">
    <property type="entry name" value="TM_PBP2"/>
    <property type="match status" value="1"/>
</dbReference>
<feature type="transmembrane region" description="Helical" evidence="7">
    <location>
        <begin position="227"/>
        <end position="251"/>
    </location>
</feature>
<evidence type="ECO:0000256" key="4">
    <source>
        <dbReference type="ARBA" id="ARBA00022692"/>
    </source>
</evidence>
<evidence type="ECO:0000256" key="1">
    <source>
        <dbReference type="ARBA" id="ARBA00004651"/>
    </source>
</evidence>
<feature type="domain" description="ABC transmembrane type-1" evidence="8">
    <location>
        <begin position="94"/>
        <end position="294"/>
    </location>
</feature>
<dbReference type="SUPFAM" id="SSF161098">
    <property type="entry name" value="MetI-like"/>
    <property type="match status" value="1"/>
</dbReference>
<feature type="transmembrane region" description="Helical" evidence="7">
    <location>
        <begin position="100"/>
        <end position="123"/>
    </location>
</feature>